<feature type="region of interest" description="Disordered" evidence="1">
    <location>
        <begin position="51"/>
        <end position="100"/>
    </location>
</feature>
<evidence type="ECO:0000313" key="2">
    <source>
        <dbReference type="EMBL" id="KAJ3584815.1"/>
    </source>
</evidence>
<dbReference type="AlphaFoldDB" id="A0A9Q0I4E4"/>
<reference evidence="2" key="1">
    <citation type="submission" date="2022-07" db="EMBL/GenBank/DDBJ databases">
        <title>Chromosome-level genome of Muraenolepis orangiensis.</title>
        <authorList>
            <person name="Kim J."/>
        </authorList>
    </citation>
    <scope>NUCLEOTIDE SEQUENCE</scope>
    <source>
        <strain evidence="2">KU_S4_2022</strain>
        <tissue evidence="2">Muscle</tissue>
    </source>
</reference>
<keyword evidence="3" id="KW-1185">Reference proteome</keyword>
<accession>A0A9Q0I4E4</accession>
<evidence type="ECO:0000256" key="1">
    <source>
        <dbReference type="SAM" id="MobiDB-lite"/>
    </source>
</evidence>
<feature type="compositionally biased region" description="Polar residues" evidence="1">
    <location>
        <begin position="51"/>
        <end position="72"/>
    </location>
</feature>
<feature type="compositionally biased region" description="Pro residues" evidence="1">
    <location>
        <begin position="76"/>
        <end position="94"/>
    </location>
</feature>
<gene>
    <name evidence="2" type="ORF">NHX12_015310</name>
</gene>
<sequence length="108" mass="11059">MRDPCHFPAPDVTWGNPEPNVLAGHIPNTAWVPGLAGLVCSVAARISSVTSVSQAGLNSSSPLGTATLTSRELSPGHPPPTGPTHSPSPRPCPMPTAGSGVLQLYLYP</sequence>
<dbReference type="Proteomes" id="UP001148018">
    <property type="component" value="Unassembled WGS sequence"/>
</dbReference>
<dbReference type="EMBL" id="JANIIK010000119">
    <property type="protein sequence ID" value="KAJ3584815.1"/>
    <property type="molecule type" value="Genomic_DNA"/>
</dbReference>
<proteinExistence type="predicted"/>
<protein>
    <submittedName>
        <fullName evidence="2">Uncharacterized protein</fullName>
    </submittedName>
</protein>
<evidence type="ECO:0000313" key="3">
    <source>
        <dbReference type="Proteomes" id="UP001148018"/>
    </source>
</evidence>
<name>A0A9Q0I4E4_9TELE</name>
<organism evidence="2 3">
    <name type="scientific">Muraenolepis orangiensis</name>
    <name type="common">Patagonian moray cod</name>
    <dbReference type="NCBI Taxonomy" id="630683"/>
    <lineage>
        <taxon>Eukaryota</taxon>
        <taxon>Metazoa</taxon>
        <taxon>Chordata</taxon>
        <taxon>Craniata</taxon>
        <taxon>Vertebrata</taxon>
        <taxon>Euteleostomi</taxon>
        <taxon>Actinopterygii</taxon>
        <taxon>Neopterygii</taxon>
        <taxon>Teleostei</taxon>
        <taxon>Neoteleostei</taxon>
        <taxon>Acanthomorphata</taxon>
        <taxon>Zeiogadaria</taxon>
        <taxon>Gadariae</taxon>
        <taxon>Gadiformes</taxon>
        <taxon>Muraenolepidoidei</taxon>
        <taxon>Muraenolepididae</taxon>
        <taxon>Muraenolepis</taxon>
    </lineage>
</organism>
<comment type="caution">
    <text evidence="2">The sequence shown here is derived from an EMBL/GenBank/DDBJ whole genome shotgun (WGS) entry which is preliminary data.</text>
</comment>